<dbReference type="PANTHER" id="PTHR35337:SF1">
    <property type="entry name" value="SLR1478 PROTEIN"/>
    <property type="match status" value="1"/>
</dbReference>
<dbReference type="EMBL" id="CP045810">
    <property type="protein sequence ID" value="QHN37848.1"/>
    <property type="molecule type" value="Genomic_DNA"/>
</dbReference>
<dbReference type="PANTHER" id="PTHR35337">
    <property type="entry name" value="SLR1478 PROTEIN"/>
    <property type="match status" value="1"/>
</dbReference>
<dbReference type="InterPro" id="IPR002798">
    <property type="entry name" value="SpoIIM-like"/>
</dbReference>
<reference evidence="1" key="1">
    <citation type="journal article" date="2021" name="Nat. Microbiol.">
        <title>Cocultivation of an ultrasmall environmental parasitic bacterium with lytic ability against bacteria associated with wastewater foams.</title>
        <authorList>
            <person name="Batinovic S."/>
            <person name="Rose J.J.A."/>
            <person name="Ratcliffe J."/>
            <person name="Seviour R.J."/>
            <person name="Petrovski S."/>
        </authorList>
    </citation>
    <scope>NUCLEOTIDE SEQUENCE</scope>
    <source>
        <strain evidence="1">CON44</strain>
    </source>
</reference>
<sequence>MDLDAYVGEHSPSWQRLDALSRTRRLSGEEADELIDLYQRVATHLSVIRSATPDAELVGYLSALLARARSRAAGSRSASWSDFGRFFARSFPAALYRMRWWWIGAMVVSVVAAVVMTWWMLEHPRIESSLASPRQIEELVNNDFESYYSEYAAQSFAFRVWTNNFWLAATCIALGVFGLPVIYVLYLNVLNTVVVAAIMIHHGRGELFFGLITPHGLLELTCLFVAGGVGLRLFWSWVSPGDRTRVQALGEEGRAAIGVSLGLVVLLLICGIIEAFVTPSGLPTWARIGIGVTVWVGFWVYVFTAGRWAHNADDTGDVAEFDRGYSVPVA</sequence>
<organism evidence="1">
    <name type="scientific">Gordonia amarae</name>
    <dbReference type="NCBI Taxonomy" id="36821"/>
    <lineage>
        <taxon>Bacteria</taxon>
        <taxon>Bacillati</taxon>
        <taxon>Actinomycetota</taxon>
        <taxon>Actinomycetes</taxon>
        <taxon>Mycobacteriales</taxon>
        <taxon>Gordoniaceae</taxon>
        <taxon>Gordonia</taxon>
    </lineage>
</organism>
<accession>A0A857KDX3</accession>
<dbReference type="Pfam" id="PF01944">
    <property type="entry name" value="SpoIIM"/>
    <property type="match status" value="1"/>
</dbReference>
<dbReference type="AlphaFoldDB" id="A0A857KDX3"/>
<protein>
    <submittedName>
        <fullName evidence="1">Stage II sporulation protein M</fullName>
    </submittedName>
</protein>
<name>A0A857KDX3_9ACTN</name>
<dbReference type="RefSeq" id="WP_005182989.1">
    <property type="nucleotide sequence ID" value="NZ_CP045804.1"/>
</dbReference>
<gene>
    <name evidence="1" type="ORF">GII30_00435</name>
</gene>
<evidence type="ECO:0000313" key="1">
    <source>
        <dbReference type="EMBL" id="QHN37848.1"/>
    </source>
</evidence>
<proteinExistence type="predicted"/>